<reference evidence="4" key="1">
    <citation type="journal article" date="2019" name="Int. J. Syst. Evol. Microbiol.">
        <title>The Global Catalogue of Microorganisms (GCM) 10K type strain sequencing project: providing services to taxonomists for standard genome sequencing and annotation.</title>
        <authorList>
            <consortium name="The Broad Institute Genomics Platform"/>
            <consortium name="The Broad Institute Genome Sequencing Center for Infectious Disease"/>
            <person name="Wu L."/>
            <person name="Ma J."/>
        </authorList>
    </citation>
    <scope>NUCLEOTIDE SEQUENCE [LARGE SCALE GENOMIC DNA]</scope>
    <source>
        <strain evidence="4">KCTC 23707</strain>
    </source>
</reference>
<comment type="caution">
    <text evidence="3">The sequence shown here is derived from an EMBL/GenBank/DDBJ whole genome shotgun (WGS) entry which is preliminary data.</text>
</comment>
<evidence type="ECO:0000313" key="3">
    <source>
        <dbReference type="EMBL" id="MFD1703046.1"/>
    </source>
</evidence>
<organism evidence="3 4">
    <name type="scientific">Methylopila henanensis</name>
    <dbReference type="NCBI Taxonomy" id="873516"/>
    <lineage>
        <taxon>Bacteria</taxon>
        <taxon>Pseudomonadati</taxon>
        <taxon>Pseudomonadota</taxon>
        <taxon>Alphaproteobacteria</taxon>
        <taxon>Hyphomicrobiales</taxon>
        <taxon>Methylopilaceae</taxon>
        <taxon>Methylopila</taxon>
    </lineage>
</organism>
<feature type="transmembrane region" description="Helical" evidence="2">
    <location>
        <begin position="35"/>
        <end position="56"/>
    </location>
</feature>
<evidence type="ECO:0000256" key="1">
    <source>
        <dbReference type="SAM" id="MobiDB-lite"/>
    </source>
</evidence>
<keyword evidence="2" id="KW-0472">Membrane</keyword>
<keyword evidence="4" id="KW-1185">Reference proteome</keyword>
<keyword evidence="2" id="KW-1133">Transmembrane helix</keyword>
<evidence type="ECO:0008006" key="5">
    <source>
        <dbReference type="Google" id="ProtNLM"/>
    </source>
</evidence>
<dbReference type="RefSeq" id="WP_378798899.1">
    <property type="nucleotide sequence ID" value="NZ_JBHUER010000005.1"/>
</dbReference>
<feature type="region of interest" description="Disordered" evidence="1">
    <location>
        <begin position="1"/>
        <end position="23"/>
    </location>
</feature>
<name>A0ABW4K8Q5_9HYPH</name>
<keyword evidence="2" id="KW-0812">Transmembrane</keyword>
<evidence type="ECO:0000313" key="4">
    <source>
        <dbReference type="Proteomes" id="UP001597308"/>
    </source>
</evidence>
<proteinExistence type="predicted"/>
<gene>
    <name evidence="3" type="ORF">ACFSCV_08515</name>
</gene>
<accession>A0ABW4K8Q5</accession>
<dbReference type="Proteomes" id="UP001597308">
    <property type="component" value="Unassembled WGS sequence"/>
</dbReference>
<sequence>MFPTAHHDHAHHSHGDHGHGRRAHAPGLSLLRASAAARLVGAVGASALIWLAVWWVTA</sequence>
<protein>
    <recommendedName>
        <fullName evidence="5">Cation transporter</fullName>
    </recommendedName>
</protein>
<evidence type="ECO:0000256" key="2">
    <source>
        <dbReference type="SAM" id="Phobius"/>
    </source>
</evidence>
<dbReference type="EMBL" id="JBHUER010000005">
    <property type="protein sequence ID" value="MFD1703046.1"/>
    <property type="molecule type" value="Genomic_DNA"/>
</dbReference>